<dbReference type="GO" id="GO:0071897">
    <property type="term" value="P:DNA biosynthetic process"/>
    <property type="evidence" value="ECO:0007669"/>
    <property type="project" value="UniProtKB-ARBA"/>
</dbReference>
<organism evidence="3">
    <name type="scientific">Rhipicephalus microplus</name>
    <name type="common">Cattle tick</name>
    <name type="synonym">Boophilus microplus</name>
    <dbReference type="NCBI Taxonomy" id="6941"/>
    <lineage>
        <taxon>Eukaryota</taxon>
        <taxon>Metazoa</taxon>
        <taxon>Ecdysozoa</taxon>
        <taxon>Arthropoda</taxon>
        <taxon>Chelicerata</taxon>
        <taxon>Arachnida</taxon>
        <taxon>Acari</taxon>
        <taxon>Parasitiformes</taxon>
        <taxon>Ixodida</taxon>
        <taxon>Ixodoidea</taxon>
        <taxon>Ixodidae</taxon>
        <taxon>Rhipicephalinae</taxon>
        <taxon>Rhipicephalus</taxon>
        <taxon>Boophilus</taxon>
    </lineage>
</organism>
<keyword evidence="1" id="KW-1133">Transmembrane helix</keyword>
<dbReference type="SUPFAM" id="SSF56672">
    <property type="entry name" value="DNA/RNA polymerases"/>
    <property type="match status" value="1"/>
</dbReference>
<feature type="transmembrane region" description="Helical" evidence="1">
    <location>
        <begin position="17"/>
        <end position="38"/>
    </location>
</feature>
<dbReference type="PANTHER" id="PTHR21301">
    <property type="entry name" value="REVERSE TRANSCRIPTASE"/>
    <property type="match status" value="1"/>
</dbReference>
<keyword evidence="1" id="KW-0812">Transmembrane</keyword>
<proteinExistence type="predicted"/>
<feature type="domain" description="Reverse transcriptase" evidence="2">
    <location>
        <begin position="338"/>
        <end position="566"/>
    </location>
</feature>
<dbReference type="PROSITE" id="PS50878">
    <property type="entry name" value="RT_POL"/>
    <property type="match status" value="1"/>
</dbReference>
<evidence type="ECO:0000259" key="2">
    <source>
        <dbReference type="PROSITE" id="PS50878"/>
    </source>
</evidence>
<reference evidence="3" key="1">
    <citation type="submission" date="2019-09" db="EMBL/GenBank/DDBJ databases">
        <title>Organ-specific transcriptomic study of the physiology of the cattle tick, Rhipicephalus microplus.</title>
        <authorList>
            <person name="Tirloni L."/>
            <person name="Braz G."/>
            <person name="Gandara A.C.P."/>
            <person name="Sabadin G.A."/>
            <person name="da Silva R.M."/>
            <person name="Guizzo M.G."/>
            <person name="Machado J.A."/>
            <person name="Costa E.P."/>
            <person name="Gomes H.F."/>
            <person name="Moraes J."/>
            <person name="Mota M.B.S."/>
            <person name="Mesquita R.D."/>
            <person name="Alvarenga P.H."/>
            <person name="Alves F."/>
            <person name="Seixas A."/>
            <person name="da Fonseca R.N."/>
            <person name="Fogaca A."/>
            <person name="Logullo C."/>
            <person name="Tanaka A."/>
            <person name="Daffre S."/>
            <person name="Termignoni C."/>
            <person name="Vaz I.S.Jr."/>
            <person name="Oliveira P.L."/>
            <person name="Ribeiro J.M."/>
        </authorList>
    </citation>
    <scope>NUCLEOTIDE SEQUENCE</scope>
    <source>
        <strain evidence="3">Porto Alegre</strain>
    </source>
</reference>
<dbReference type="OrthoDB" id="6509835at2759"/>
<protein>
    <submittedName>
        <fullName evidence="3">Putative tick transposon</fullName>
    </submittedName>
</protein>
<dbReference type="Pfam" id="PF00078">
    <property type="entry name" value="RVT_1"/>
    <property type="match status" value="1"/>
</dbReference>
<dbReference type="VEuPathDB" id="VectorBase:LOC119185061"/>
<name>A0A6M2CIB1_RHIMP</name>
<sequence>MVYICSHFLIKISCKSALCPVSSFLPAVVCAVFLIMYLNQLAQALTLASFISSTQGSFNCSYVDPYILITLFAVSVCRARTLSFYLKKKWLPPEVLVLFGGFFPSQGHGTRMCKIIRAEWNRQARFYKDCLFLRLHGPNIQPRPIRKWREFSSLADSTAEFMWMQTLAELRASEPKFTRANVDGVKTLGDVSLPDGIRKVLNKGPKFAIQPVKTAPELLTLVRQVSELAPEADADRCVSEGVDVLVKCGQRENDFRVRQTVSFLRTNALALLPSDKEGGFLVLKECTFISKAEVAISSAFTLKENVSLQQVKSKAKKLCKKLNLESLVKSIDKSKGGSLHMFFTAKTHKVDMPLRVIVSESGTWQKCLSSFLQEKLRKLEVNDPFIVRNSDDVIAFLDTCNDKSYMACSLDVKDLYYSLPHSRLMLCIEECIDKHGATAFQNDTGLAVGSFLELLTMYLNSTFTTWNDRVYIQTNGVCIGSSIAPILSDLFLAHLDRQVHDHMNVLRLTKVFRYVDDFLVIFQTDESGLQPLMLEVLNEFRKHFQPLVLTHELPVGQVIRFLDLKLKFETDHICWEYEPRASKPLLPFDSCHSKLVKRSIATTCFTNALKKSCRHLISESFSKQLERLKAAAYPSHLLISVAESILKKLKHTQGRQSLSECNRNKKCTVVPYMHGIAHNLKKIGKHANVRVLFSAPIKLLSICAQVNKPARVAQLCAVNHKFSYILCAENVVYSIPLSCGRIYVGQTGRCVNTRLKEHEYNVKNTISGHLGIHCRDCGCTPQFRDTKILARHKERKTREIMEAAEIARLKDQCVSRASVTLSQKEMDFLSVG</sequence>
<evidence type="ECO:0000313" key="3">
    <source>
        <dbReference type="EMBL" id="NOV33426.1"/>
    </source>
</evidence>
<dbReference type="AlphaFoldDB" id="A0A6M2CIB1"/>
<accession>A0A6M2CIB1</accession>
<dbReference type="InterPro" id="IPR043502">
    <property type="entry name" value="DNA/RNA_pol_sf"/>
</dbReference>
<evidence type="ECO:0000256" key="1">
    <source>
        <dbReference type="SAM" id="Phobius"/>
    </source>
</evidence>
<dbReference type="InterPro" id="IPR000477">
    <property type="entry name" value="RT_dom"/>
</dbReference>
<dbReference type="PANTHER" id="PTHR21301:SF10">
    <property type="entry name" value="REVERSE TRANSCRIPTASE DOMAIN-CONTAINING PROTEIN"/>
    <property type="match status" value="1"/>
</dbReference>
<keyword evidence="1" id="KW-0472">Membrane</keyword>
<dbReference type="EMBL" id="GHWJ01000689">
    <property type="protein sequence ID" value="NOV33426.1"/>
    <property type="molecule type" value="Transcribed_RNA"/>
</dbReference>